<proteinExistence type="predicted"/>
<reference evidence="1 2" key="1">
    <citation type="submission" date="2017-05" db="EMBL/GenBank/DDBJ databases">
        <authorList>
            <person name="Varghese N."/>
            <person name="Submissions S."/>
        </authorList>
    </citation>
    <scope>NUCLEOTIDE SEQUENCE [LARGE SCALE GENOMIC DNA]</scope>
    <source>
        <strain evidence="1 2">DSM 45474</strain>
    </source>
</reference>
<protein>
    <recommendedName>
        <fullName evidence="3">Phosphoadenosine phosphosulfate reductase family protein</fullName>
    </recommendedName>
</protein>
<sequence>MNEKPTKIISLGAGVQSSALVMMAANGVFGEDYPKVAIFADTGWEPKEVYAYLEWLETEAGKYGIKIVRASKGNLRDDFYRSVKTGERVASIPFFVRNEDGSKGMLWRQCTSEYKIGVVRKEIRRLLG</sequence>
<gene>
    <name evidence="1" type="ORF">SAMN06264849_11436</name>
</gene>
<dbReference type="AlphaFoldDB" id="A0A521F9J0"/>
<accession>A0A521F9J0</accession>
<keyword evidence="2" id="KW-1185">Reference proteome</keyword>
<evidence type="ECO:0000313" key="2">
    <source>
        <dbReference type="Proteomes" id="UP000315636"/>
    </source>
</evidence>
<name>A0A521F9J0_9BACL</name>
<dbReference type="SUPFAM" id="SSF52402">
    <property type="entry name" value="Adenine nucleotide alpha hydrolases-like"/>
    <property type="match status" value="1"/>
</dbReference>
<evidence type="ECO:0000313" key="1">
    <source>
        <dbReference type="EMBL" id="SMO92160.1"/>
    </source>
</evidence>
<dbReference type="Gene3D" id="3.40.50.620">
    <property type="entry name" value="HUPs"/>
    <property type="match status" value="1"/>
</dbReference>
<organism evidence="1 2">
    <name type="scientific">Melghirimyces algeriensis</name>
    <dbReference type="NCBI Taxonomy" id="910412"/>
    <lineage>
        <taxon>Bacteria</taxon>
        <taxon>Bacillati</taxon>
        <taxon>Bacillota</taxon>
        <taxon>Bacilli</taxon>
        <taxon>Bacillales</taxon>
        <taxon>Thermoactinomycetaceae</taxon>
        <taxon>Melghirimyces</taxon>
    </lineage>
</organism>
<dbReference type="EMBL" id="FXTI01000014">
    <property type="protein sequence ID" value="SMO92160.1"/>
    <property type="molecule type" value="Genomic_DNA"/>
</dbReference>
<dbReference type="RefSeq" id="WP_246064983.1">
    <property type="nucleotide sequence ID" value="NZ_FXTI01000014.1"/>
</dbReference>
<evidence type="ECO:0008006" key="3">
    <source>
        <dbReference type="Google" id="ProtNLM"/>
    </source>
</evidence>
<dbReference type="Proteomes" id="UP000315636">
    <property type="component" value="Unassembled WGS sequence"/>
</dbReference>
<dbReference type="InterPro" id="IPR014729">
    <property type="entry name" value="Rossmann-like_a/b/a_fold"/>
</dbReference>